<evidence type="ECO:0000256" key="3">
    <source>
        <dbReference type="ARBA" id="ARBA00013229"/>
    </source>
</evidence>
<evidence type="ECO:0000256" key="10">
    <source>
        <dbReference type="ARBA" id="ARBA00047928"/>
    </source>
</evidence>
<evidence type="ECO:0000256" key="7">
    <source>
        <dbReference type="ARBA" id="ARBA00022801"/>
    </source>
</evidence>
<dbReference type="Gene3D" id="2.160.20.10">
    <property type="entry name" value="Single-stranded right-handed beta-helix, Pectin lyase-like"/>
    <property type="match status" value="1"/>
</dbReference>
<comment type="caution">
    <text evidence="14">The sequence shown here is derived from an EMBL/GenBank/DDBJ whole genome shotgun (WGS) entry which is preliminary data.</text>
</comment>
<evidence type="ECO:0000256" key="2">
    <source>
        <dbReference type="ARBA" id="ARBA00005184"/>
    </source>
</evidence>
<keyword evidence="5" id="KW-0964">Secreted</keyword>
<sequence length="405" mass="44303">MANYNMKTFFIFIICPFLQVIFVFSSSICGFTLNEDGFPDWVRLKNRKHGLSKRTSTSPSPSPSTLYDDGAADIVVAKDGSGNYKTVKEAVANMPKKSGRSVIYVKAGVYDENVNVNVNDVTLVGDGIGKTIITGNKSNGTGSSTFNSATFAVDGSGFIARGITFRNTAGVSNGQAIAVRCYSDFAVFYQCSIEGYQDTLFYRSDHQFYRECDIYGTVDFIFGAGVAVFQNCNIYVRNPGPNKVNTITADGRDDKNKVGGISFQNCAVTAAPDVKFSDLASVKTYLGRPWRNYATTVFMQTFLDGLIDPAGWLSWDAPLDTVYYGEYENYGMGASTARRVSWGGYHVINDTAEASKFTVEKFIDADSWLPAVMNPYNGVSDSFIKALANGISSRAKAWRAYVLQA</sequence>
<keyword evidence="4" id="KW-0134">Cell wall</keyword>
<name>A0A9P0YQL8_CUSEU</name>
<dbReference type="SUPFAM" id="SSF51126">
    <property type="entry name" value="Pectin lyase-like"/>
    <property type="match status" value="1"/>
</dbReference>
<evidence type="ECO:0000256" key="11">
    <source>
        <dbReference type="PROSITE-ProRule" id="PRU10040"/>
    </source>
</evidence>
<keyword evidence="15" id="KW-1185">Reference proteome</keyword>
<organism evidence="14 15">
    <name type="scientific">Cuscuta europaea</name>
    <name type="common">European dodder</name>
    <dbReference type="NCBI Taxonomy" id="41803"/>
    <lineage>
        <taxon>Eukaryota</taxon>
        <taxon>Viridiplantae</taxon>
        <taxon>Streptophyta</taxon>
        <taxon>Embryophyta</taxon>
        <taxon>Tracheophyta</taxon>
        <taxon>Spermatophyta</taxon>
        <taxon>Magnoliopsida</taxon>
        <taxon>eudicotyledons</taxon>
        <taxon>Gunneridae</taxon>
        <taxon>Pentapetalae</taxon>
        <taxon>asterids</taxon>
        <taxon>lamiids</taxon>
        <taxon>Solanales</taxon>
        <taxon>Convolvulaceae</taxon>
        <taxon>Cuscuteae</taxon>
        <taxon>Cuscuta</taxon>
        <taxon>Cuscuta subgen. Cuscuta</taxon>
    </lineage>
</organism>
<feature type="active site" evidence="11">
    <location>
        <position position="219"/>
    </location>
</feature>
<dbReference type="InterPro" id="IPR012334">
    <property type="entry name" value="Pectin_lyas_fold"/>
</dbReference>
<comment type="subcellular location">
    <subcellularLocation>
        <location evidence="1">Secreted</location>
        <location evidence="1">Cell wall</location>
    </subcellularLocation>
</comment>
<dbReference type="GO" id="GO:0042545">
    <property type="term" value="P:cell wall modification"/>
    <property type="evidence" value="ECO:0007669"/>
    <property type="project" value="UniProtKB-UniRule"/>
</dbReference>
<dbReference type="OrthoDB" id="2019149at2759"/>
<dbReference type="EMBL" id="CAMAPE010000008">
    <property type="protein sequence ID" value="CAH9071777.1"/>
    <property type="molecule type" value="Genomic_DNA"/>
</dbReference>
<dbReference type="FunFam" id="2.160.20.10:FF:000001">
    <property type="entry name" value="Pectinesterase"/>
    <property type="match status" value="1"/>
</dbReference>
<keyword evidence="7 12" id="KW-0378">Hydrolase</keyword>
<dbReference type="InterPro" id="IPR011050">
    <property type="entry name" value="Pectin_lyase_fold/virulence"/>
</dbReference>
<evidence type="ECO:0000259" key="13">
    <source>
        <dbReference type="Pfam" id="PF01095"/>
    </source>
</evidence>
<dbReference type="Proteomes" id="UP001152484">
    <property type="component" value="Unassembled WGS sequence"/>
</dbReference>
<dbReference type="InterPro" id="IPR033131">
    <property type="entry name" value="Pectinesterase_Asp_AS"/>
</dbReference>
<evidence type="ECO:0000256" key="9">
    <source>
        <dbReference type="ARBA" id="ARBA00023316"/>
    </source>
</evidence>
<keyword evidence="6" id="KW-0732">Signal</keyword>
<keyword evidence="8 12" id="KW-0063">Aspartyl esterase</keyword>
<dbReference type="InterPro" id="IPR000070">
    <property type="entry name" value="Pectinesterase_cat"/>
</dbReference>
<feature type="domain" description="Pectinesterase catalytic" evidence="13">
    <location>
        <begin position="73"/>
        <end position="366"/>
    </location>
</feature>
<dbReference type="EC" id="3.1.1.11" evidence="3 12"/>
<comment type="catalytic activity">
    <reaction evidence="10 12">
        <text>[(1-&gt;4)-alpha-D-galacturonosyl methyl ester](n) + n H2O = [(1-&gt;4)-alpha-D-galacturonosyl](n) + n methanol + n H(+)</text>
        <dbReference type="Rhea" id="RHEA:22380"/>
        <dbReference type="Rhea" id="RHEA-COMP:14570"/>
        <dbReference type="Rhea" id="RHEA-COMP:14573"/>
        <dbReference type="ChEBI" id="CHEBI:15377"/>
        <dbReference type="ChEBI" id="CHEBI:15378"/>
        <dbReference type="ChEBI" id="CHEBI:17790"/>
        <dbReference type="ChEBI" id="CHEBI:140522"/>
        <dbReference type="ChEBI" id="CHEBI:140523"/>
        <dbReference type="EC" id="3.1.1.11"/>
    </reaction>
</comment>
<evidence type="ECO:0000313" key="15">
    <source>
        <dbReference type="Proteomes" id="UP001152484"/>
    </source>
</evidence>
<accession>A0A9P0YQL8</accession>
<gene>
    <name evidence="14" type="ORF">CEURO_LOCUS4059</name>
</gene>
<evidence type="ECO:0000256" key="4">
    <source>
        <dbReference type="ARBA" id="ARBA00022512"/>
    </source>
</evidence>
<protein>
    <recommendedName>
        <fullName evidence="3 12">Pectinesterase</fullName>
        <ecNumber evidence="3 12">3.1.1.11</ecNumber>
    </recommendedName>
</protein>
<dbReference type="PANTHER" id="PTHR31707">
    <property type="entry name" value="PECTINESTERASE"/>
    <property type="match status" value="1"/>
</dbReference>
<dbReference type="GO" id="GO:0045490">
    <property type="term" value="P:pectin catabolic process"/>
    <property type="evidence" value="ECO:0007669"/>
    <property type="project" value="UniProtKB-UniRule"/>
</dbReference>
<dbReference type="GO" id="GO:0030599">
    <property type="term" value="F:pectinesterase activity"/>
    <property type="evidence" value="ECO:0007669"/>
    <property type="project" value="UniProtKB-UniRule"/>
</dbReference>
<evidence type="ECO:0000313" key="14">
    <source>
        <dbReference type="EMBL" id="CAH9071777.1"/>
    </source>
</evidence>
<comment type="pathway">
    <text evidence="2 12">Glycan metabolism; pectin degradation; 2-dehydro-3-deoxy-D-gluconate from pectin: step 1/5.</text>
</comment>
<evidence type="ECO:0000256" key="5">
    <source>
        <dbReference type="ARBA" id="ARBA00022525"/>
    </source>
</evidence>
<dbReference type="PROSITE" id="PS00503">
    <property type="entry name" value="PECTINESTERASE_2"/>
    <property type="match status" value="1"/>
</dbReference>
<dbReference type="Pfam" id="PF01095">
    <property type="entry name" value="Pectinesterase"/>
    <property type="match status" value="1"/>
</dbReference>
<evidence type="ECO:0000256" key="6">
    <source>
        <dbReference type="ARBA" id="ARBA00022729"/>
    </source>
</evidence>
<evidence type="ECO:0000256" key="12">
    <source>
        <dbReference type="RuleBase" id="RU000589"/>
    </source>
</evidence>
<proteinExistence type="predicted"/>
<evidence type="ECO:0000256" key="1">
    <source>
        <dbReference type="ARBA" id="ARBA00004191"/>
    </source>
</evidence>
<keyword evidence="9" id="KW-0961">Cell wall biogenesis/degradation</keyword>
<dbReference type="AlphaFoldDB" id="A0A9P0YQL8"/>
<evidence type="ECO:0000256" key="8">
    <source>
        <dbReference type="ARBA" id="ARBA00023085"/>
    </source>
</evidence>
<reference evidence="14" key="1">
    <citation type="submission" date="2022-07" db="EMBL/GenBank/DDBJ databases">
        <authorList>
            <person name="Macas J."/>
            <person name="Novak P."/>
            <person name="Neumann P."/>
        </authorList>
    </citation>
    <scope>NUCLEOTIDE SEQUENCE</scope>
</reference>